<dbReference type="EC" id="3.1.1.96" evidence="3"/>
<organism evidence="4">
    <name type="scientific">Candidatus Thiothrix putei</name>
    <dbReference type="NCBI Taxonomy" id="3080811"/>
    <lineage>
        <taxon>Bacteria</taxon>
        <taxon>Pseudomonadati</taxon>
        <taxon>Pseudomonadota</taxon>
        <taxon>Gammaproteobacteria</taxon>
        <taxon>Thiotrichales</taxon>
        <taxon>Thiotrichaceae</taxon>
        <taxon>Thiothrix</taxon>
    </lineage>
</organism>
<keyword evidence="2 3" id="KW-0378">Hydrolase</keyword>
<comment type="similarity">
    <text evidence="1 3">Belongs to the DTD family.</text>
</comment>
<gene>
    <name evidence="3 4" type="primary">dtd</name>
    <name evidence="4" type="ORF">QJT81_19725</name>
</gene>
<dbReference type="GO" id="GO:0019478">
    <property type="term" value="P:D-amino acid catabolic process"/>
    <property type="evidence" value="ECO:0007669"/>
    <property type="project" value="UniProtKB-UniRule"/>
</dbReference>
<sequence>MIGLIQRVSGAQVAVDGVTVGQIGRGIMLLLGVEKADTPTQAERLLERVLGYRIFPDALGKMNLSLREIGGELLIVPQFTLPADTRKGMRPSFTPAAPPDQGAVLFAYFADKARQQLADHVQTGVFAADMQVSLTNDGPVTFWLQI</sequence>
<dbReference type="EC" id="3.1.1.-" evidence="3"/>
<name>A0AA95KLX6_9GAMM</name>
<dbReference type="PANTHER" id="PTHR10472:SF5">
    <property type="entry name" value="D-AMINOACYL-TRNA DEACYLASE 1"/>
    <property type="match status" value="1"/>
</dbReference>
<dbReference type="KEGG" id="tput:QJT81_19725"/>
<dbReference type="NCBIfam" id="TIGR00256">
    <property type="entry name" value="D-aminoacyl-tRNA deacylase"/>
    <property type="match status" value="1"/>
</dbReference>
<dbReference type="GO" id="GO:0043908">
    <property type="term" value="F:Ser(Gly)-tRNA(Ala) hydrolase activity"/>
    <property type="evidence" value="ECO:0007669"/>
    <property type="project" value="UniProtKB-UniRule"/>
</dbReference>
<dbReference type="EMBL" id="CP124756">
    <property type="protein sequence ID" value="WGZ93990.1"/>
    <property type="molecule type" value="Genomic_DNA"/>
</dbReference>
<evidence type="ECO:0000256" key="3">
    <source>
        <dbReference type="HAMAP-Rule" id="MF_00518"/>
    </source>
</evidence>
<dbReference type="GO" id="GO:0051500">
    <property type="term" value="F:D-tyrosyl-tRNA(Tyr) deacylase activity"/>
    <property type="evidence" value="ECO:0007669"/>
    <property type="project" value="TreeGrafter"/>
</dbReference>
<dbReference type="InterPro" id="IPR003732">
    <property type="entry name" value="Daa-tRNA_deacyls_DTD"/>
</dbReference>
<dbReference type="GO" id="GO:0005737">
    <property type="term" value="C:cytoplasm"/>
    <property type="evidence" value="ECO:0007669"/>
    <property type="project" value="UniProtKB-SubCell"/>
</dbReference>
<dbReference type="GO" id="GO:0000049">
    <property type="term" value="F:tRNA binding"/>
    <property type="evidence" value="ECO:0007669"/>
    <property type="project" value="UniProtKB-UniRule"/>
</dbReference>
<accession>A0AA95KLX6</accession>
<reference evidence="4" key="1">
    <citation type="journal article" date="2023" name="Int. J. Mol. Sci.">
        <title>Metagenomics Revealed a New Genus 'Candidatus Thiocaldithrix dubininis' gen. nov., sp. nov. and a New Species 'Candidatus Thiothrix putei' sp. nov. in the Family Thiotrichaceae, Some Members of Which Have Traits of Both Na+- and H+-Motive Energetics.</title>
        <authorList>
            <person name="Ravin N.V."/>
            <person name="Muntyan M.S."/>
            <person name="Smolyakov D.D."/>
            <person name="Rudenko T.S."/>
            <person name="Beletsky A.V."/>
            <person name="Mardanov A.V."/>
            <person name="Grabovich M.Y."/>
        </authorList>
    </citation>
    <scope>NUCLEOTIDE SEQUENCE</scope>
    <source>
        <strain evidence="4">GKL-02</strain>
    </source>
</reference>
<dbReference type="PANTHER" id="PTHR10472">
    <property type="entry name" value="D-TYROSYL-TRNA TYR DEACYLASE"/>
    <property type="match status" value="1"/>
</dbReference>
<comment type="catalytic activity">
    <reaction evidence="3">
        <text>a D-aminoacyl-tRNA + H2O = a tRNA + a D-alpha-amino acid + H(+)</text>
        <dbReference type="Rhea" id="RHEA:13953"/>
        <dbReference type="Rhea" id="RHEA-COMP:10123"/>
        <dbReference type="Rhea" id="RHEA-COMP:10124"/>
        <dbReference type="ChEBI" id="CHEBI:15377"/>
        <dbReference type="ChEBI" id="CHEBI:15378"/>
        <dbReference type="ChEBI" id="CHEBI:59871"/>
        <dbReference type="ChEBI" id="CHEBI:78442"/>
        <dbReference type="ChEBI" id="CHEBI:79333"/>
        <dbReference type="EC" id="3.1.1.96"/>
    </reaction>
</comment>
<evidence type="ECO:0000256" key="2">
    <source>
        <dbReference type="ARBA" id="ARBA00022801"/>
    </source>
</evidence>
<comment type="function">
    <text evidence="3">An aminoacyl-tRNA editing enzyme that deacylates mischarged D-aminoacyl-tRNAs. Also deacylates mischarged glycyl-tRNA(Ala), protecting cells against glycine mischarging by AlaRS. Acts via tRNA-based rather than protein-based catalysis; rejects L-amino acids rather than detecting D-amino acids in the active site. By recycling D-aminoacyl-tRNA to D-amino acids and free tRNA molecules, this enzyme counteracts the toxicity associated with the formation of D-aminoacyl-tRNA entities in vivo and helps enforce protein L-homochirality.</text>
</comment>
<dbReference type="InterPro" id="IPR023509">
    <property type="entry name" value="DTD-like_sf"/>
</dbReference>
<proteinExistence type="inferred from homology"/>
<evidence type="ECO:0000313" key="4">
    <source>
        <dbReference type="EMBL" id="WGZ93990.1"/>
    </source>
</evidence>
<dbReference type="FunFam" id="3.50.80.10:FF:000001">
    <property type="entry name" value="D-aminoacyl-tRNA deacylase"/>
    <property type="match status" value="1"/>
</dbReference>
<dbReference type="SUPFAM" id="SSF69500">
    <property type="entry name" value="DTD-like"/>
    <property type="match status" value="1"/>
</dbReference>
<dbReference type="HAMAP" id="MF_00518">
    <property type="entry name" value="Deacylase_Dtd"/>
    <property type="match status" value="1"/>
</dbReference>
<feature type="short sequence motif" description="Gly-cisPro motif, important for rejection of L-amino acids" evidence="3">
    <location>
        <begin position="138"/>
        <end position="139"/>
    </location>
</feature>
<comment type="domain">
    <text evidence="3">A Gly-cisPro motif from one monomer fits into the active site of the other monomer to allow specific chiral rejection of L-amino acids.</text>
</comment>
<comment type="subcellular location">
    <subcellularLocation>
        <location evidence="3">Cytoplasm</location>
    </subcellularLocation>
</comment>
<keyword evidence="3" id="KW-0694">RNA-binding</keyword>
<keyword evidence="3" id="KW-0820">tRNA-binding</keyword>
<protein>
    <recommendedName>
        <fullName evidence="3">D-aminoacyl-tRNA deacylase</fullName>
        <shortName evidence="3">DTD</shortName>
        <ecNumber evidence="3">3.1.1.96</ecNumber>
    </recommendedName>
    <alternativeName>
        <fullName evidence="3">Gly-tRNA(Ala) deacylase</fullName>
        <ecNumber evidence="3">3.1.1.-</ecNumber>
    </alternativeName>
</protein>
<dbReference type="Gene3D" id="3.50.80.10">
    <property type="entry name" value="D-tyrosyl-tRNA(Tyr) deacylase"/>
    <property type="match status" value="1"/>
</dbReference>
<comment type="catalytic activity">
    <reaction evidence="3">
        <text>glycyl-tRNA(Ala) + H2O = tRNA(Ala) + glycine + H(+)</text>
        <dbReference type="Rhea" id="RHEA:53744"/>
        <dbReference type="Rhea" id="RHEA-COMP:9657"/>
        <dbReference type="Rhea" id="RHEA-COMP:13640"/>
        <dbReference type="ChEBI" id="CHEBI:15377"/>
        <dbReference type="ChEBI" id="CHEBI:15378"/>
        <dbReference type="ChEBI" id="CHEBI:57305"/>
        <dbReference type="ChEBI" id="CHEBI:78442"/>
        <dbReference type="ChEBI" id="CHEBI:78522"/>
    </reaction>
</comment>
<keyword evidence="3" id="KW-0963">Cytoplasm</keyword>
<dbReference type="AlphaFoldDB" id="A0AA95KLX6"/>
<dbReference type="Pfam" id="PF02580">
    <property type="entry name" value="Tyr_Deacylase"/>
    <property type="match status" value="1"/>
</dbReference>
<dbReference type="CDD" id="cd00563">
    <property type="entry name" value="Dtyr_deacylase"/>
    <property type="match status" value="1"/>
</dbReference>
<dbReference type="GO" id="GO:0106026">
    <property type="term" value="F:Gly-tRNA(Ala) deacylase activity"/>
    <property type="evidence" value="ECO:0007669"/>
    <property type="project" value="UniProtKB-UniRule"/>
</dbReference>
<dbReference type="Proteomes" id="UP001301326">
    <property type="component" value="Chromosome"/>
</dbReference>
<evidence type="ECO:0000256" key="1">
    <source>
        <dbReference type="ARBA" id="ARBA00009673"/>
    </source>
</evidence>
<reference evidence="4" key="2">
    <citation type="submission" date="2023-04" db="EMBL/GenBank/DDBJ databases">
        <authorList>
            <person name="Beletskiy A.V."/>
            <person name="Mardanov A.V."/>
            <person name="Ravin N.V."/>
        </authorList>
    </citation>
    <scope>NUCLEOTIDE SEQUENCE</scope>
    <source>
        <strain evidence="4">GKL-02</strain>
    </source>
</reference>
<comment type="subunit">
    <text evidence="3">Homodimer.</text>
</comment>